<proteinExistence type="predicted"/>
<dbReference type="AlphaFoldDB" id="A0A0K1Q097"/>
<dbReference type="KEGG" id="llu:AKJ09_05730"/>
<reference evidence="1 2" key="1">
    <citation type="submission" date="2015-08" db="EMBL/GenBank/DDBJ databases">
        <authorList>
            <person name="Babu N.S."/>
            <person name="Beckwith C.J."/>
            <person name="Beseler K.G."/>
            <person name="Brison A."/>
            <person name="Carone J.V."/>
            <person name="Caskin T.P."/>
            <person name="Diamond M."/>
            <person name="Durham M.E."/>
            <person name="Foxe J.M."/>
            <person name="Go M."/>
            <person name="Henderson B.A."/>
            <person name="Jones I.B."/>
            <person name="McGettigan J.A."/>
            <person name="Micheletti S.J."/>
            <person name="Nasrallah M.E."/>
            <person name="Ortiz D."/>
            <person name="Piller C.R."/>
            <person name="Privatt S.R."/>
            <person name="Schneider S.L."/>
            <person name="Sharp S."/>
            <person name="Smith T.C."/>
            <person name="Stanton J.D."/>
            <person name="Ullery H.E."/>
            <person name="Wilson R.J."/>
            <person name="Serrano M.G."/>
            <person name="Buck G."/>
            <person name="Lee V."/>
            <person name="Wang Y."/>
            <person name="Carvalho R."/>
            <person name="Voegtly L."/>
            <person name="Shi R."/>
            <person name="Duckworth R."/>
            <person name="Johnson A."/>
            <person name="Loviza R."/>
            <person name="Walstead R."/>
            <person name="Shah Z."/>
            <person name="Kiflezghi M."/>
            <person name="Wade K."/>
            <person name="Ball S.L."/>
            <person name="Bradley K.W."/>
            <person name="Asai D.J."/>
            <person name="Bowman C.A."/>
            <person name="Russell D.A."/>
            <person name="Pope W.H."/>
            <person name="Jacobs-Sera D."/>
            <person name="Hendrix R.W."/>
            <person name="Hatfull G.F."/>
        </authorList>
    </citation>
    <scope>NUCLEOTIDE SEQUENCE [LARGE SCALE GENOMIC DNA]</scope>
    <source>
        <strain evidence="1 2">DSM 27648</strain>
    </source>
</reference>
<evidence type="ECO:0000313" key="1">
    <source>
        <dbReference type="EMBL" id="AKU99066.1"/>
    </source>
</evidence>
<evidence type="ECO:0000313" key="2">
    <source>
        <dbReference type="Proteomes" id="UP000064967"/>
    </source>
</evidence>
<organism evidence="1 2">
    <name type="scientific">Labilithrix luteola</name>
    <dbReference type="NCBI Taxonomy" id="1391654"/>
    <lineage>
        <taxon>Bacteria</taxon>
        <taxon>Pseudomonadati</taxon>
        <taxon>Myxococcota</taxon>
        <taxon>Polyangia</taxon>
        <taxon>Polyangiales</taxon>
        <taxon>Labilitrichaceae</taxon>
        <taxon>Labilithrix</taxon>
    </lineage>
</organism>
<name>A0A0K1Q097_9BACT</name>
<accession>A0A0K1Q097</accession>
<gene>
    <name evidence="1" type="ORF">AKJ09_05730</name>
</gene>
<dbReference type="Proteomes" id="UP000064967">
    <property type="component" value="Chromosome"/>
</dbReference>
<keyword evidence="2" id="KW-1185">Reference proteome</keyword>
<sequence>MAPSQAGEGRAVQHSYGTGLGANGGLLCGVDIAGRHSGGYFELAWIAHITWLDHTARLVRTGTVVNESYQYIDHVLLFSAGYLYRL</sequence>
<dbReference type="EMBL" id="CP012333">
    <property type="protein sequence ID" value="AKU99066.1"/>
    <property type="molecule type" value="Genomic_DNA"/>
</dbReference>
<protein>
    <submittedName>
        <fullName evidence="1">Uncharacterized protein</fullName>
    </submittedName>
</protein>